<organism evidence="3 4">
    <name type="scientific">Methylobacterium isbiliense</name>
    <dbReference type="NCBI Taxonomy" id="315478"/>
    <lineage>
        <taxon>Bacteria</taxon>
        <taxon>Pseudomonadati</taxon>
        <taxon>Pseudomonadota</taxon>
        <taxon>Alphaproteobacteria</taxon>
        <taxon>Hyphomicrobiales</taxon>
        <taxon>Methylobacteriaceae</taxon>
        <taxon>Methylobacterium</taxon>
    </lineage>
</organism>
<sequence length="115" mass="12265">MPGGRRPGWVEMVGILVAAAAILFVGIGLLIARALSQRPPLRLPHEYALEERGEELYDVGGPRPASPVDRTATVLEAGPEGSAPDQGAPPPSLPRRTPPQVIEHDPGEHRDEGTR</sequence>
<evidence type="ECO:0000313" key="3">
    <source>
        <dbReference type="EMBL" id="GJD98511.1"/>
    </source>
</evidence>
<reference evidence="3" key="1">
    <citation type="journal article" date="2021" name="Front. Microbiol.">
        <title>Comprehensive Comparative Genomics and Phenotyping of Methylobacterium Species.</title>
        <authorList>
            <person name="Alessa O."/>
            <person name="Ogura Y."/>
            <person name="Fujitani Y."/>
            <person name="Takami H."/>
            <person name="Hayashi T."/>
            <person name="Sahin N."/>
            <person name="Tani A."/>
        </authorList>
    </citation>
    <scope>NUCLEOTIDE SEQUENCE</scope>
    <source>
        <strain evidence="3">DSM 17168</strain>
    </source>
</reference>
<protein>
    <recommendedName>
        <fullName evidence="5">Secreted protein</fullName>
    </recommendedName>
</protein>
<comment type="caution">
    <text evidence="3">The sequence shown here is derived from an EMBL/GenBank/DDBJ whole genome shotgun (WGS) entry which is preliminary data.</text>
</comment>
<feature type="region of interest" description="Disordered" evidence="1">
    <location>
        <begin position="57"/>
        <end position="115"/>
    </location>
</feature>
<evidence type="ECO:0000256" key="2">
    <source>
        <dbReference type="SAM" id="Phobius"/>
    </source>
</evidence>
<accession>A0ABQ4S5U1</accession>
<reference evidence="3" key="2">
    <citation type="submission" date="2021-08" db="EMBL/GenBank/DDBJ databases">
        <authorList>
            <person name="Tani A."/>
            <person name="Ola A."/>
            <person name="Ogura Y."/>
            <person name="Katsura K."/>
            <person name="Hayashi T."/>
        </authorList>
    </citation>
    <scope>NUCLEOTIDE SEQUENCE</scope>
    <source>
        <strain evidence="3">DSM 17168</strain>
    </source>
</reference>
<dbReference type="EMBL" id="BPQQ01000004">
    <property type="protein sequence ID" value="GJD98511.1"/>
    <property type="molecule type" value="Genomic_DNA"/>
</dbReference>
<keyword evidence="2" id="KW-0812">Transmembrane</keyword>
<feature type="compositionally biased region" description="Pro residues" evidence="1">
    <location>
        <begin position="87"/>
        <end position="97"/>
    </location>
</feature>
<proteinExistence type="predicted"/>
<keyword evidence="2" id="KW-0472">Membrane</keyword>
<evidence type="ECO:0000313" key="4">
    <source>
        <dbReference type="Proteomes" id="UP001055153"/>
    </source>
</evidence>
<evidence type="ECO:0000256" key="1">
    <source>
        <dbReference type="SAM" id="MobiDB-lite"/>
    </source>
</evidence>
<dbReference type="Proteomes" id="UP001055153">
    <property type="component" value="Unassembled WGS sequence"/>
</dbReference>
<name>A0ABQ4S5U1_9HYPH</name>
<evidence type="ECO:0008006" key="5">
    <source>
        <dbReference type="Google" id="ProtNLM"/>
    </source>
</evidence>
<keyword evidence="2" id="KW-1133">Transmembrane helix</keyword>
<feature type="transmembrane region" description="Helical" evidence="2">
    <location>
        <begin position="12"/>
        <end position="32"/>
    </location>
</feature>
<feature type="compositionally biased region" description="Basic and acidic residues" evidence="1">
    <location>
        <begin position="102"/>
        <end position="115"/>
    </location>
</feature>
<keyword evidence="4" id="KW-1185">Reference proteome</keyword>
<gene>
    <name evidence="3" type="ORF">GMJLKIPL_0422</name>
</gene>